<keyword evidence="3" id="KW-1185">Reference proteome</keyword>
<protein>
    <submittedName>
        <fullName evidence="2">Acyl-CoA N-acyltransferase</fullName>
    </submittedName>
</protein>
<dbReference type="AlphaFoldDB" id="A0A5J5EVR1"/>
<dbReference type="PANTHER" id="PTHR42791">
    <property type="entry name" value="GNAT FAMILY ACETYLTRANSFERASE"/>
    <property type="match status" value="1"/>
</dbReference>
<gene>
    <name evidence="2" type="ORF">FN846DRAFT_890698</name>
</gene>
<dbReference type="InterPro" id="IPR052523">
    <property type="entry name" value="Trichothecene_AcTrans"/>
</dbReference>
<dbReference type="PANTHER" id="PTHR42791:SF2">
    <property type="entry name" value="N-ACETYLTRANSFERASE DOMAIN-CONTAINING PROTEIN"/>
    <property type="match status" value="1"/>
</dbReference>
<dbReference type="OrthoDB" id="2832510at2759"/>
<proteinExistence type="predicted"/>
<dbReference type="PROSITE" id="PS51186">
    <property type="entry name" value="GNAT"/>
    <property type="match status" value="1"/>
</dbReference>
<keyword evidence="2" id="KW-0012">Acyltransferase</keyword>
<dbReference type="Proteomes" id="UP000326924">
    <property type="component" value="Unassembled WGS sequence"/>
</dbReference>
<evidence type="ECO:0000313" key="2">
    <source>
        <dbReference type="EMBL" id="KAA8904882.1"/>
    </source>
</evidence>
<dbReference type="Pfam" id="PF13673">
    <property type="entry name" value="Acetyltransf_10"/>
    <property type="match status" value="1"/>
</dbReference>
<dbReference type="CDD" id="cd04301">
    <property type="entry name" value="NAT_SF"/>
    <property type="match status" value="1"/>
</dbReference>
<dbReference type="GO" id="GO:0016747">
    <property type="term" value="F:acyltransferase activity, transferring groups other than amino-acyl groups"/>
    <property type="evidence" value="ECO:0007669"/>
    <property type="project" value="InterPro"/>
</dbReference>
<dbReference type="InterPro" id="IPR016181">
    <property type="entry name" value="Acyl_CoA_acyltransferase"/>
</dbReference>
<sequence>MPSLQVPGCGERSDIRIRPAQSRDLGRIAEVCLKSLPDDPTFDYLWRYRAKYPQDNFSCWQQKLKAHLFNRRYTLLVAVLGDDTIIAMALWERNGGSLAARKRRIQGPHDMLRDGLTRIENWAISRRQQRRDVDPLRFTEFLRVMGSVHERYWEKDYAENFHLELLCTHPDFRRRGAGTLLIRWGIELGRKEDASVGVESSPGGLSLYKKLGFKQIALLTVRVQGDDAELSVPVLVIKNARSV</sequence>
<dbReference type="SUPFAM" id="SSF55729">
    <property type="entry name" value="Acyl-CoA N-acyltransferases (Nat)"/>
    <property type="match status" value="1"/>
</dbReference>
<reference evidence="2 3" key="1">
    <citation type="submission" date="2019-09" db="EMBL/GenBank/DDBJ databases">
        <title>Draft genome of the ectomycorrhizal ascomycete Sphaerosporella brunnea.</title>
        <authorList>
            <consortium name="DOE Joint Genome Institute"/>
            <person name="Benucci G.M."/>
            <person name="Marozzi G."/>
            <person name="Antonielli L."/>
            <person name="Sanchez S."/>
            <person name="Marco P."/>
            <person name="Wang X."/>
            <person name="Falini L.B."/>
            <person name="Barry K."/>
            <person name="Haridas S."/>
            <person name="Lipzen A."/>
            <person name="Labutti K."/>
            <person name="Grigoriev I.V."/>
            <person name="Murat C."/>
            <person name="Martin F."/>
            <person name="Albertini E."/>
            <person name="Donnini D."/>
            <person name="Bonito G."/>
        </authorList>
    </citation>
    <scope>NUCLEOTIDE SEQUENCE [LARGE SCALE GENOMIC DNA]</scope>
    <source>
        <strain evidence="2 3">Sb_GMNB300</strain>
    </source>
</reference>
<dbReference type="EMBL" id="VXIS01000103">
    <property type="protein sequence ID" value="KAA8904882.1"/>
    <property type="molecule type" value="Genomic_DNA"/>
</dbReference>
<name>A0A5J5EVR1_9PEZI</name>
<evidence type="ECO:0000313" key="3">
    <source>
        <dbReference type="Proteomes" id="UP000326924"/>
    </source>
</evidence>
<evidence type="ECO:0000259" key="1">
    <source>
        <dbReference type="PROSITE" id="PS51186"/>
    </source>
</evidence>
<dbReference type="Gene3D" id="3.40.630.30">
    <property type="match status" value="1"/>
</dbReference>
<comment type="caution">
    <text evidence="2">The sequence shown here is derived from an EMBL/GenBank/DDBJ whole genome shotgun (WGS) entry which is preliminary data.</text>
</comment>
<feature type="domain" description="N-acetyltransferase" evidence="1">
    <location>
        <begin position="15"/>
        <end position="241"/>
    </location>
</feature>
<dbReference type="InterPro" id="IPR000182">
    <property type="entry name" value="GNAT_dom"/>
</dbReference>
<keyword evidence="2" id="KW-0808">Transferase</keyword>
<accession>A0A5J5EVR1</accession>
<dbReference type="InParanoid" id="A0A5J5EVR1"/>
<organism evidence="2 3">
    <name type="scientific">Sphaerosporella brunnea</name>
    <dbReference type="NCBI Taxonomy" id="1250544"/>
    <lineage>
        <taxon>Eukaryota</taxon>
        <taxon>Fungi</taxon>
        <taxon>Dikarya</taxon>
        <taxon>Ascomycota</taxon>
        <taxon>Pezizomycotina</taxon>
        <taxon>Pezizomycetes</taxon>
        <taxon>Pezizales</taxon>
        <taxon>Pyronemataceae</taxon>
        <taxon>Sphaerosporella</taxon>
    </lineage>
</organism>